<name>A0A7V3E6P3_9BACT</name>
<dbReference type="Gene3D" id="2.60.40.10">
    <property type="entry name" value="Immunoglobulins"/>
    <property type="match status" value="1"/>
</dbReference>
<protein>
    <recommendedName>
        <fullName evidence="2">Fibronectin type-III domain-containing protein</fullName>
    </recommendedName>
</protein>
<dbReference type="InterPro" id="IPR036116">
    <property type="entry name" value="FN3_sf"/>
</dbReference>
<accession>A0A7V3E6P3</accession>
<dbReference type="PROSITE" id="PS51257">
    <property type="entry name" value="PROKAR_LIPOPROTEIN"/>
    <property type="match status" value="1"/>
</dbReference>
<dbReference type="InterPro" id="IPR013783">
    <property type="entry name" value="Ig-like_fold"/>
</dbReference>
<evidence type="ECO:0000313" key="1">
    <source>
        <dbReference type="EMBL" id="HFI91220.1"/>
    </source>
</evidence>
<dbReference type="CDD" id="cd00063">
    <property type="entry name" value="FN3"/>
    <property type="match status" value="1"/>
</dbReference>
<dbReference type="EMBL" id="DSUJ01000008">
    <property type="protein sequence ID" value="HFI91220.1"/>
    <property type="molecule type" value="Genomic_DNA"/>
</dbReference>
<sequence>MRKILLTFLILLQSVILLSCYDELIDAPVGNKPPETFISVFSDSTITKQPSSVKLSWWGDDPDGLIIGYFISIDGTNWTFTTKNDSLISFTLLGSDTTYLFRVAAVDNSGNGIYDIQLISGNINFGPEPFTDLNNNGRWDSGEDFIDCGTIDPKPATLLLPLKNSAPEIKFLVDKNDNTIIIPDTTFPVASFGWTITDLDGDNTIKNVYIALNDTSNKIQLPATTRFVTIIAEPPYNTDIVECDVYLGTSITNPYHTKLPGLKLNQLNRFYVYCEDIAGSTSQLLAMPSQNSSLPWFVKKPKGDILIIDDYATSDNAANFYNSILDSLNLLSRAEIWDIKLGKTSTTPAKLLPKFISPQFTETLKLFKVVYWYTDNDPTIEPAQISVREYIISGGKIFFSMIFPQQFDPRGLSDFLPVDSLSPAPISFIPRNTLINPADDGVTLNYPLLSIDDSTVPVARIRTYYPNPFAAKTLYKLGLSGEPIIGFKTTDSKLIYLGIPLHRANGNPFNVKNLFDKVLFEEFGLSR</sequence>
<evidence type="ECO:0008006" key="2">
    <source>
        <dbReference type="Google" id="ProtNLM"/>
    </source>
</evidence>
<proteinExistence type="predicted"/>
<dbReference type="AlphaFoldDB" id="A0A7V3E6P3"/>
<comment type="caution">
    <text evidence="1">The sequence shown here is derived from an EMBL/GenBank/DDBJ whole genome shotgun (WGS) entry which is preliminary data.</text>
</comment>
<reference evidence="1" key="1">
    <citation type="journal article" date="2020" name="mSystems">
        <title>Genome- and Community-Level Interaction Insights into Carbon Utilization and Element Cycling Functions of Hydrothermarchaeota in Hydrothermal Sediment.</title>
        <authorList>
            <person name="Zhou Z."/>
            <person name="Liu Y."/>
            <person name="Xu W."/>
            <person name="Pan J."/>
            <person name="Luo Z.H."/>
            <person name="Li M."/>
        </authorList>
    </citation>
    <scope>NUCLEOTIDE SEQUENCE [LARGE SCALE GENOMIC DNA]</scope>
    <source>
        <strain evidence="1">SpSt-479</strain>
    </source>
</reference>
<gene>
    <name evidence="1" type="ORF">ENS31_06760</name>
</gene>
<organism evidence="1">
    <name type="scientific">Ignavibacterium album</name>
    <dbReference type="NCBI Taxonomy" id="591197"/>
    <lineage>
        <taxon>Bacteria</taxon>
        <taxon>Pseudomonadati</taxon>
        <taxon>Ignavibacteriota</taxon>
        <taxon>Ignavibacteria</taxon>
        <taxon>Ignavibacteriales</taxon>
        <taxon>Ignavibacteriaceae</taxon>
        <taxon>Ignavibacterium</taxon>
    </lineage>
</organism>
<dbReference type="RefSeq" id="WP_304148089.1">
    <property type="nucleotide sequence ID" value="NZ_JAOAIE010000127.1"/>
</dbReference>
<dbReference type="SUPFAM" id="SSF49265">
    <property type="entry name" value="Fibronectin type III"/>
    <property type="match status" value="1"/>
</dbReference>
<dbReference type="InterPro" id="IPR003961">
    <property type="entry name" value="FN3_dom"/>
</dbReference>